<dbReference type="OrthoDB" id="9800872at2"/>
<dbReference type="InterPro" id="IPR050229">
    <property type="entry name" value="GlpE_sulfurtransferase"/>
</dbReference>
<reference evidence="2 3" key="1">
    <citation type="submission" date="2019-08" db="EMBL/GenBank/DDBJ databases">
        <title>Bacillus genomes from the desert of Cuatro Cienegas, Coahuila.</title>
        <authorList>
            <person name="Olmedo-Alvarez G."/>
        </authorList>
    </citation>
    <scope>NUCLEOTIDE SEQUENCE [LARGE SCALE GENOMIC DNA]</scope>
    <source>
        <strain evidence="2 3">CH34_1T</strain>
    </source>
</reference>
<sequence length="127" mass="14085">MIDNGDVKVFDVRSEEEYLQGHIKGCLFIPLDDLESRLDELDKNQSFLVVCRTGSRSSQAAEVLKSNGFTSVYNLQSALVLGAILWRIKISRMLNNLHPAFAIILSSVPSGSNNPKRIKGKTAFFSP</sequence>
<dbReference type="Gene3D" id="3.40.250.10">
    <property type="entry name" value="Rhodanese-like domain"/>
    <property type="match status" value="1"/>
</dbReference>
<organism evidence="2 3">
    <name type="scientific">Rossellomorea vietnamensis</name>
    <dbReference type="NCBI Taxonomy" id="218284"/>
    <lineage>
        <taxon>Bacteria</taxon>
        <taxon>Bacillati</taxon>
        <taxon>Bacillota</taxon>
        <taxon>Bacilli</taxon>
        <taxon>Bacillales</taxon>
        <taxon>Bacillaceae</taxon>
        <taxon>Rossellomorea</taxon>
    </lineage>
</organism>
<evidence type="ECO:0000313" key="2">
    <source>
        <dbReference type="EMBL" id="TYS17572.1"/>
    </source>
</evidence>
<proteinExistence type="predicted"/>
<dbReference type="PROSITE" id="PS50206">
    <property type="entry name" value="RHODANESE_3"/>
    <property type="match status" value="1"/>
</dbReference>
<evidence type="ECO:0000313" key="3">
    <source>
        <dbReference type="Proteomes" id="UP000322267"/>
    </source>
</evidence>
<comment type="caution">
    <text evidence="2">The sequence shown here is derived from an EMBL/GenBank/DDBJ whole genome shotgun (WGS) entry which is preliminary data.</text>
</comment>
<evidence type="ECO:0000259" key="1">
    <source>
        <dbReference type="PROSITE" id="PS50206"/>
    </source>
</evidence>
<accession>A0A5D4NXZ6</accession>
<dbReference type="InterPro" id="IPR001763">
    <property type="entry name" value="Rhodanese-like_dom"/>
</dbReference>
<dbReference type="SMART" id="SM00450">
    <property type="entry name" value="RHOD"/>
    <property type="match status" value="1"/>
</dbReference>
<dbReference type="SUPFAM" id="SSF52821">
    <property type="entry name" value="Rhodanese/Cell cycle control phosphatase"/>
    <property type="match status" value="1"/>
</dbReference>
<dbReference type="Pfam" id="PF00581">
    <property type="entry name" value="Rhodanese"/>
    <property type="match status" value="1"/>
</dbReference>
<dbReference type="EMBL" id="VTEI01000003">
    <property type="protein sequence ID" value="TYS17572.1"/>
    <property type="molecule type" value="Genomic_DNA"/>
</dbReference>
<feature type="domain" description="Rhodanese" evidence="1">
    <location>
        <begin position="3"/>
        <end position="85"/>
    </location>
</feature>
<dbReference type="Proteomes" id="UP000322267">
    <property type="component" value="Unassembled WGS sequence"/>
</dbReference>
<gene>
    <name evidence="2" type="ORF">FZC78_06790</name>
</gene>
<dbReference type="AlphaFoldDB" id="A0A5D4NXZ6"/>
<name>A0A5D4NXZ6_9BACI</name>
<protein>
    <submittedName>
        <fullName evidence="2">Rhodanese-like domain-containing protein</fullName>
    </submittedName>
</protein>
<dbReference type="CDD" id="cd00158">
    <property type="entry name" value="RHOD"/>
    <property type="match status" value="1"/>
</dbReference>
<dbReference type="PANTHER" id="PTHR43031:SF1">
    <property type="entry name" value="PYRIDINE NUCLEOTIDE-DISULPHIDE OXIDOREDUCTASE"/>
    <property type="match status" value="1"/>
</dbReference>
<dbReference type="InterPro" id="IPR036873">
    <property type="entry name" value="Rhodanese-like_dom_sf"/>
</dbReference>
<dbReference type="PANTHER" id="PTHR43031">
    <property type="entry name" value="FAD-DEPENDENT OXIDOREDUCTASE"/>
    <property type="match status" value="1"/>
</dbReference>